<reference evidence="1" key="1">
    <citation type="journal article" date="2023" name="G3 (Bethesda)">
        <title>A reference genome for the long-term kleptoplast-retaining sea slug Elysia crispata morphotype clarki.</title>
        <authorList>
            <person name="Eastman K.E."/>
            <person name="Pendleton A.L."/>
            <person name="Shaikh M.A."/>
            <person name="Suttiyut T."/>
            <person name="Ogas R."/>
            <person name="Tomko P."/>
            <person name="Gavelis G."/>
            <person name="Widhalm J.R."/>
            <person name="Wisecaver J.H."/>
        </authorList>
    </citation>
    <scope>NUCLEOTIDE SEQUENCE</scope>
    <source>
        <strain evidence="1">ECLA1</strain>
    </source>
</reference>
<keyword evidence="2" id="KW-1185">Reference proteome</keyword>
<dbReference type="PROSITE" id="PS51450">
    <property type="entry name" value="LRR"/>
    <property type="match status" value="1"/>
</dbReference>
<accession>A0AAE1CIT9</accession>
<dbReference type="AlphaFoldDB" id="A0AAE1CIT9"/>
<dbReference type="Gene3D" id="3.80.10.10">
    <property type="entry name" value="Ribonuclease Inhibitor"/>
    <property type="match status" value="1"/>
</dbReference>
<comment type="caution">
    <text evidence="1">The sequence shown here is derived from an EMBL/GenBank/DDBJ whole genome shotgun (WGS) entry which is preliminary data.</text>
</comment>
<evidence type="ECO:0000313" key="1">
    <source>
        <dbReference type="EMBL" id="KAK3697215.1"/>
    </source>
</evidence>
<gene>
    <name evidence="1" type="ORF">RRG08_041436</name>
</gene>
<sequence>MAWCTVRRSKCVRSTSSGTAWWTVRVCAIGKSVYVAQARGRRGGLCVFFAIGQSVYVAQARGRRGGLCVFVQSHKLGDGVVDCVGPEGPLDETLGTLERGALRGILLHRVGAQVCLPEGQAVGVDWVPKYAPSLGMQRFRVSRGARMIDFSHINASLVMSAICDLKLSNLLDLRLSNSCLTNVLDSHVCFPRLSKLDLSYNLFLNISAKGPNLWPIYCGAAGLESLNFSFNAHLKFFDAFTIFSNYNLMILDLSHTALTIFPSLTDSSLSLTHLNLSYTRIVQLGVLLSLLGSSPGNWRSLISAATKLRKFTPRPLKD</sequence>
<proteinExistence type="predicted"/>
<name>A0AAE1CIT9_9GAST</name>
<protein>
    <submittedName>
        <fullName evidence="1">Uncharacterized protein</fullName>
    </submittedName>
</protein>
<dbReference type="Proteomes" id="UP001283361">
    <property type="component" value="Unassembled WGS sequence"/>
</dbReference>
<organism evidence="1 2">
    <name type="scientific">Elysia crispata</name>
    <name type="common">lettuce slug</name>
    <dbReference type="NCBI Taxonomy" id="231223"/>
    <lineage>
        <taxon>Eukaryota</taxon>
        <taxon>Metazoa</taxon>
        <taxon>Spiralia</taxon>
        <taxon>Lophotrochozoa</taxon>
        <taxon>Mollusca</taxon>
        <taxon>Gastropoda</taxon>
        <taxon>Heterobranchia</taxon>
        <taxon>Euthyneura</taxon>
        <taxon>Panpulmonata</taxon>
        <taxon>Sacoglossa</taxon>
        <taxon>Placobranchoidea</taxon>
        <taxon>Plakobranchidae</taxon>
        <taxon>Elysia</taxon>
    </lineage>
</organism>
<dbReference type="InterPro" id="IPR001611">
    <property type="entry name" value="Leu-rich_rpt"/>
</dbReference>
<evidence type="ECO:0000313" key="2">
    <source>
        <dbReference type="Proteomes" id="UP001283361"/>
    </source>
</evidence>
<dbReference type="EMBL" id="JAWDGP010008019">
    <property type="protein sequence ID" value="KAK3697215.1"/>
    <property type="molecule type" value="Genomic_DNA"/>
</dbReference>
<dbReference type="InterPro" id="IPR032675">
    <property type="entry name" value="LRR_dom_sf"/>
</dbReference>
<dbReference type="SUPFAM" id="SSF52058">
    <property type="entry name" value="L domain-like"/>
    <property type="match status" value="1"/>
</dbReference>